<comment type="caution">
    <text evidence="6">Lacks conserved residue(s) required for the propagation of feature annotation.</text>
</comment>
<comment type="subcellular location">
    <subcellularLocation>
        <location evidence="6">Cytoplasm</location>
    </subcellularLocation>
</comment>
<dbReference type="InterPro" id="IPR010994">
    <property type="entry name" value="RuvA_2-like"/>
</dbReference>
<evidence type="ECO:0000313" key="8">
    <source>
        <dbReference type="EMBL" id="AEG31789.1"/>
    </source>
</evidence>
<feature type="region of interest" description="Domain III" evidence="6">
    <location>
        <begin position="154"/>
        <end position="203"/>
    </location>
</feature>
<dbReference type="Gene3D" id="2.40.50.140">
    <property type="entry name" value="Nucleic acid-binding proteins"/>
    <property type="match status" value="1"/>
</dbReference>
<dbReference type="InterPro" id="IPR011114">
    <property type="entry name" value="RuvA_C"/>
</dbReference>
<dbReference type="Proteomes" id="UP000009232">
    <property type="component" value="Chromosome"/>
</dbReference>
<dbReference type="InterPro" id="IPR036267">
    <property type="entry name" value="RuvA_C_sf"/>
</dbReference>
<evidence type="ECO:0000256" key="4">
    <source>
        <dbReference type="ARBA" id="ARBA00023172"/>
    </source>
</evidence>
<comment type="domain">
    <text evidence="6">Has three domains with a flexible linker between the domains II and III and assumes an 'L' shape. Domain III is highly mobile and contacts RuvB.</text>
</comment>
<dbReference type="InterPro" id="IPR012340">
    <property type="entry name" value="NA-bd_OB-fold"/>
</dbReference>
<dbReference type="eggNOG" id="COG0632">
    <property type="taxonomic scope" value="Bacteria"/>
</dbReference>
<dbReference type="HAMAP" id="MF_00031">
    <property type="entry name" value="DNA_HJ_migration_RuvA"/>
    <property type="match status" value="1"/>
</dbReference>
<evidence type="ECO:0000259" key="7">
    <source>
        <dbReference type="SMART" id="SM00278"/>
    </source>
</evidence>
<evidence type="ECO:0000256" key="1">
    <source>
        <dbReference type="ARBA" id="ARBA00022490"/>
    </source>
</evidence>
<keyword evidence="5 6" id="KW-0234">DNA repair</keyword>
<dbReference type="GO" id="GO:0048476">
    <property type="term" value="C:Holliday junction resolvase complex"/>
    <property type="evidence" value="ECO:0007669"/>
    <property type="project" value="UniProtKB-UniRule"/>
</dbReference>
<comment type="similarity">
    <text evidence="6">Belongs to the RuvA family.</text>
</comment>
<accession>F6D8D8</accession>
<dbReference type="SUPFAM" id="SSF46929">
    <property type="entry name" value="DNA helicase RuvA subunit, C-terminal domain"/>
    <property type="match status" value="1"/>
</dbReference>
<dbReference type="EMBL" id="CP002776">
    <property type="protein sequence ID" value="AEG31789.1"/>
    <property type="molecule type" value="Genomic_DNA"/>
</dbReference>
<dbReference type="GO" id="GO:0000400">
    <property type="term" value="F:four-way junction DNA binding"/>
    <property type="evidence" value="ECO:0007669"/>
    <property type="project" value="UniProtKB-UniRule"/>
</dbReference>
<dbReference type="KEGG" id="tcy:Thicy_1022"/>
<proteinExistence type="inferred from homology"/>
<evidence type="ECO:0000256" key="3">
    <source>
        <dbReference type="ARBA" id="ARBA00023125"/>
    </source>
</evidence>
<dbReference type="Pfam" id="PF01330">
    <property type="entry name" value="RuvA_N"/>
    <property type="match status" value="1"/>
</dbReference>
<sequence length="203" mass="22109">MIGFLQGTLVSKQPPLLVLDVNGVGYELEAPMSTFYALPDMGVMVKLLTHLHVREDAMLLYGFAGEAERQLFRELVKVSGIGTKMALAVLSTYSVEDFQHHVHSADTAALAKVPGIGKKTAERMVIEMRDRMQKVFGQSVTTSYVSADLSANNVNTINKHSAVAALVSLGYKEAQAEGLVAKVYSDTLSLEQLIKQALLQVRV</sequence>
<dbReference type="Gene3D" id="1.10.8.10">
    <property type="entry name" value="DNA helicase RuvA subunit, C-terminal domain"/>
    <property type="match status" value="1"/>
</dbReference>
<dbReference type="GO" id="GO:0009379">
    <property type="term" value="C:Holliday junction helicase complex"/>
    <property type="evidence" value="ECO:0007669"/>
    <property type="project" value="InterPro"/>
</dbReference>
<feature type="region of interest" description="Domain I" evidence="6">
    <location>
        <begin position="1"/>
        <end position="64"/>
    </location>
</feature>
<dbReference type="Gene3D" id="1.10.150.20">
    <property type="entry name" value="5' to 3' exonuclease, C-terminal subdomain"/>
    <property type="match status" value="1"/>
</dbReference>
<keyword evidence="8" id="KW-0547">Nucleotide-binding</keyword>
<dbReference type="CDD" id="cd14332">
    <property type="entry name" value="UBA_RuvA_C"/>
    <property type="match status" value="1"/>
</dbReference>
<dbReference type="GO" id="GO:0005524">
    <property type="term" value="F:ATP binding"/>
    <property type="evidence" value="ECO:0007669"/>
    <property type="project" value="InterPro"/>
</dbReference>
<protein>
    <recommendedName>
        <fullName evidence="6">Holliday junction branch migration complex subunit RuvA</fullName>
    </recommendedName>
</protein>
<evidence type="ECO:0000256" key="5">
    <source>
        <dbReference type="ARBA" id="ARBA00023204"/>
    </source>
</evidence>
<feature type="domain" description="Helix-hairpin-helix DNA-binding motif class 1" evidence="7">
    <location>
        <begin position="108"/>
        <end position="127"/>
    </location>
</feature>
<dbReference type="GO" id="GO:0009378">
    <property type="term" value="F:four-way junction helicase activity"/>
    <property type="evidence" value="ECO:0007669"/>
    <property type="project" value="InterPro"/>
</dbReference>
<dbReference type="InterPro" id="IPR003583">
    <property type="entry name" value="Hlx-hairpin-Hlx_DNA-bd_motif"/>
</dbReference>
<dbReference type="GO" id="GO:0005737">
    <property type="term" value="C:cytoplasm"/>
    <property type="evidence" value="ECO:0007669"/>
    <property type="project" value="UniProtKB-SubCell"/>
</dbReference>
<dbReference type="AlphaFoldDB" id="F6D8D8"/>
<evidence type="ECO:0000256" key="6">
    <source>
        <dbReference type="HAMAP-Rule" id="MF_00031"/>
    </source>
</evidence>
<keyword evidence="8" id="KW-0347">Helicase</keyword>
<dbReference type="SUPFAM" id="SSF47781">
    <property type="entry name" value="RuvA domain 2-like"/>
    <property type="match status" value="1"/>
</dbReference>
<comment type="subunit">
    <text evidence="6">Homotetramer. Forms an RuvA(8)-RuvB(12)-Holliday junction (HJ) complex. HJ DNA is sandwiched between 2 RuvA tetramers; dsDNA enters through RuvA and exits via RuvB. An RuvB hexamer assembles on each DNA strand where it exits the tetramer. Each RuvB hexamer is contacted by two RuvA subunits (via domain III) on 2 adjacent RuvB subunits; this complex drives branch migration. In the full resolvosome a probable DNA-RuvA(4)-RuvB(12)-RuvC(2) complex forms which resolves the HJ.</text>
</comment>
<feature type="domain" description="Helix-hairpin-helix DNA-binding motif class 1" evidence="7">
    <location>
        <begin position="73"/>
        <end position="92"/>
    </location>
</feature>
<dbReference type="SUPFAM" id="SSF50249">
    <property type="entry name" value="Nucleic acid-binding proteins"/>
    <property type="match status" value="1"/>
</dbReference>
<comment type="function">
    <text evidence="6">The RuvA-RuvB-RuvC complex processes Holliday junction (HJ) DNA during genetic recombination and DNA repair, while the RuvA-RuvB complex plays an important role in the rescue of blocked DNA replication forks via replication fork reversal (RFR). RuvA specifically binds to HJ cruciform DNA, conferring on it an open structure. The RuvB hexamer acts as an ATP-dependent pump, pulling dsDNA into and through the RuvAB complex. HJ branch migration allows RuvC to scan DNA until it finds its consensus sequence, where it cleaves and resolves the cruciform DNA.</text>
</comment>
<keyword evidence="4 6" id="KW-0233">DNA recombination</keyword>
<gene>
    <name evidence="6" type="primary">ruvA</name>
    <name evidence="8" type="ordered locus">Thicy_1022</name>
</gene>
<evidence type="ECO:0000256" key="2">
    <source>
        <dbReference type="ARBA" id="ARBA00022763"/>
    </source>
</evidence>
<dbReference type="OrthoDB" id="5293449at2"/>
<dbReference type="InterPro" id="IPR000085">
    <property type="entry name" value="RuvA"/>
</dbReference>
<keyword evidence="3 6" id="KW-0238">DNA-binding</keyword>
<keyword evidence="8" id="KW-0378">Hydrolase</keyword>
<dbReference type="GO" id="GO:0006281">
    <property type="term" value="P:DNA repair"/>
    <property type="evidence" value="ECO:0007669"/>
    <property type="project" value="UniProtKB-UniRule"/>
</dbReference>
<keyword evidence="9" id="KW-1185">Reference proteome</keyword>
<keyword evidence="2 6" id="KW-0227">DNA damage</keyword>
<reference evidence="8 9" key="1">
    <citation type="submission" date="2011-05" db="EMBL/GenBank/DDBJ databases">
        <title>Complete sequence of Thioalkalimicrobium cyclicum ALM1.</title>
        <authorList>
            <consortium name="US DOE Joint Genome Institute"/>
            <person name="Lucas S."/>
            <person name="Han J."/>
            <person name="Lapidus A."/>
            <person name="Cheng J.-F."/>
            <person name="Goodwin L."/>
            <person name="Pitluck S."/>
            <person name="Peters L."/>
            <person name="Mikhailova N."/>
            <person name="Davenport K."/>
            <person name="Han C."/>
            <person name="Tapia R."/>
            <person name="Land M."/>
            <person name="Hauser L."/>
            <person name="Kyrpides N."/>
            <person name="Ivanova N."/>
            <person name="Pagani I."/>
            <person name="Kappler U."/>
            <person name="Woyke T."/>
        </authorList>
    </citation>
    <scope>NUCLEOTIDE SEQUENCE [LARGE SCALE GENOMIC DNA]</scope>
    <source>
        <strain evidence="9">DSM 14477 / JCM 11371 / ALM1</strain>
    </source>
</reference>
<evidence type="ECO:0000313" key="9">
    <source>
        <dbReference type="Proteomes" id="UP000009232"/>
    </source>
</evidence>
<keyword evidence="8" id="KW-0067">ATP-binding</keyword>
<dbReference type="NCBIfam" id="TIGR00084">
    <property type="entry name" value="ruvA"/>
    <property type="match status" value="1"/>
</dbReference>
<name>F6D8D8_THICA</name>
<organism evidence="8 9">
    <name type="scientific">Thiomicrospira cyclica (strain DSM 14477 / JCM 11371 / ALM1)</name>
    <name type="common">Thioalkalimicrobium cyclicum</name>
    <dbReference type="NCBI Taxonomy" id="717773"/>
    <lineage>
        <taxon>Bacteria</taxon>
        <taxon>Pseudomonadati</taxon>
        <taxon>Pseudomonadota</taxon>
        <taxon>Gammaproteobacteria</taxon>
        <taxon>Thiotrichales</taxon>
        <taxon>Piscirickettsiaceae</taxon>
        <taxon>Thiomicrospira</taxon>
    </lineage>
</organism>
<dbReference type="HOGENOM" id="CLU_087936_0_0_6"/>
<dbReference type="InterPro" id="IPR013849">
    <property type="entry name" value="DNA_helicase_Holl-junc_RuvA_I"/>
</dbReference>
<dbReference type="GO" id="GO:0006310">
    <property type="term" value="P:DNA recombination"/>
    <property type="evidence" value="ECO:0007669"/>
    <property type="project" value="UniProtKB-UniRule"/>
</dbReference>
<dbReference type="RefSeq" id="WP_013835566.1">
    <property type="nucleotide sequence ID" value="NC_015581.1"/>
</dbReference>
<dbReference type="Pfam" id="PF07499">
    <property type="entry name" value="RuvA_C"/>
    <property type="match status" value="1"/>
</dbReference>
<dbReference type="Pfam" id="PF14520">
    <property type="entry name" value="HHH_5"/>
    <property type="match status" value="1"/>
</dbReference>
<keyword evidence="1 6" id="KW-0963">Cytoplasm</keyword>
<dbReference type="SMART" id="SM00278">
    <property type="entry name" value="HhH1"/>
    <property type="match status" value="2"/>
</dbReference>
<dbReference type="STRING" id="717773.Thicy_1022"/>